<dbReference type="Proteomes" id="UP000292702">
    <property type="component" value="Unassembled WGS sequence"/>
</dbReference>
<evidence type="ECO:0000313" key="1">
    <source>
        <dbReference type="EMBL" id="TCD65173.1"/>
    </source>
</evidence>
<gene>
    <name evidence="1" type="ORF">EIP91_003029</name>
</gene>
<proteinExistence type="predicted"/>
<evidence type="ECO:0000313" key="2">
    <source>
        <dbReference type="Proteomes" id="UP000292702"/>
    </source>
</evidence>
<dbReference type="AlphaFoldDB" id="A0A4R0REL9"/>
<comment type="caution">
    <text evidence="1">The sequence shown here is derived from an EMBL/GenBank/DDBJ whole genome shotgun (WGS) entry which is preliminary data.</text>
</comment>
<organism evidence="1 2">
    <name type="scientific">Steccherinum ochraceum</name>
    <dbReference type="NCBI Taxonomy" id="92696"/>
    <lineage>
        <taxon>Eukaryota</taxon>
        <taxon>Fungi</taxon>
        <taxon>Dikarya</taxon>
        <taxon>Basidiomycota</taxon>
        <taxon>Agaricomycotina</taxon>
        <taxon>Agaricomycetes</taxon>
        <taxon>Polyporales</taxon>
        <taxon>Steccherinaceae</taxon>
        <taxon>Steccherinum</taxon>
    </lineage>
</organism>
<protein>
    <submittedName>
        <fullName evidence="1">Uncharacterized protein</fullName>
    </submittedName>
</protein>
<accession>A0A4R0REL9</accession>
<dbReference type="EMBL" id="RWJN01000195">
    <property type="protein sequence ID" value="TCD65173.1"/>
    <property type="molecule type" value="Genomic_DNA"/>
</dbReference>
<name>A0A4R0REL9_9APHY</name>
<keyword evidence="2" id="KW-1185">Reference proteome</keyword>
<reference evidence="1 2" key="1">
    <citation type="submission" date="2018-11" db="EMBL/GenBank/DDBJ databases">
        <title>Genome assembly of Steccherinum ochraceum LE-BIN_3174, the white-rot fungus of the Steccherinaceae family (The Residual Polyporoid clade, Polyporales, Basidiomycota).</title>
        <authorList>
            <person name="Fedorova T.V."/>
            <person name="Glazunova O.A."/>
            <person name="Landesman E.O."/>
            <person name="Moiseenko K.V."/>
            <person name="Psurtseva N.V."/>
            <person name="Savinova O.S."/>
            <person name="Shakhova N.V."/>
            <person name="Tyazhelova T.V."/>
            <person name="Vasina D.V."/>
        </authorList>
    </citation>
    <scope>NUCLEOTIDE SEQUENCE [LARGE SCALE GENOMIC DNA]</scope>
    <source>
        <strain evidence="1 2">LE-BIN_3174</strain>
    </source>
</reference>
<sequence>MEDAVGALPDVEDDAEVDVADGDAELVLVNATGGVEVVEDTEAEVRRVLEGRYEEVMVAVDKIDELEMYDEVLIVDVTSSEVDKEVPEDSAIVDDDGVL</sequence>